<dbReference type="SUPFAM" id="SSF52374">
    <property type="entry name" value="Nucleotidylyl transferase"/>
    <property type="match status" value="1"/>
</dbReference>
<accession>A0A0L0HRR2</accession>
<gene>
    <name evidence="19" type="ORF">SPPG_01224</name>
</gene>
<keyword evidence="12 17" id="KW-0520">NAD</keyword>
<evidence type="ECO:0000256" key="2">
    <source>
        <dbReference type="ARBA" id="ARBA00004173"/>
    </source>
</evidence>
<comment type="subunit">
    <text evidence="6">Homotetramer.</text>
</comment>
<proteinExistence type="inferred from homology"/>
<dbReference type="InterPro" id="IPR051182">
    <property type="entry name" value="Euk_NMN_adenylyltrnsfrase"/>
</dbReference>
<comment type="pathway">
    <text evidence="3 17">Cofactor biosynthesis; NAD(+) biosynthesis; NAD(+) from nicotinamide D-ribonucleotide: step 1/1.</text>
</comment>
<dbReference type="RefSeq" id="XP_016611806.1">
    <property type="nucleotide sequence ID" value="XM_016749551.1"/>
</dbReference>
<evidence type="ECO:0000256" key="17">
    <source>
        <dbReference type="RuleBase" id="RU362021"/>
    </source>
</evidence>
<dbReference type="NCBIfam" id="TIGR00482">
    <property type="entry name" value="nicotinate (nicotinamide) nucleotide adenylyltransferase"/>
    <property type="match status" value="1"/>
</dbReference>
<dbReference type="EC" id="2.7.7.1" evidence="17"/>
<evidence type="ECO:0000256" key="1">
    <source>
        <dbReference type="ARBA" id="ARBA00001946"/>
    </source>
</evidence>
<dbReference type="eggNOG" id="KOG3199">
    <property type="taxonomic scope" value="Eukaryota"/>
</dbReference>
<dbReference type="CDD" id="cd09286">
    <property type="entry name" value="NMNAT_Eukarya"/>
    <property type="match status" value="1"/>
</dbReference>
<dbReference type="GO" id="GO:0004515">
    <property type="term" value="F:nicotinate-nucleotide adenylyltransferase activity"/>
    <property type="evidence" value="ECO:0007669"/>
    <property type="project" value="UniProtKB-EC"/>
</dbReference>
<evidence type="ECO:0000259" key="18">
    <source>
        <dbReference type="Pfam" id="PF01467"/>
    </source>
</evidence>
<evidence type="ECO:0000256" key="14">
    <source>
        <dbReference type="ARBA" id="ARBA00048721"/>
    </source>
</evidence>
<evidence type="ECO:0000256" key="8">
    <source>
        <dbReference type="ARBA" id="ARBA00022679"/>
    </source>
</evidence>
<dbReference type="OMA" id="FIVERPA"/>
<comment type="cofactor">
    <cofactor evidence="1">
        <name>Mg(2+)</name>
        <dbReference type="ChEBI" id="CHEBI:18420"/>
    </cofactor>
</comment>
<name>A0A0L0HRR2_SPIPD</name>
<evidence type="ECO:0000256" key="3">
    <source>
        <dbReference type="ARBA" id="ARBA00004658"/>
    </source>
</evidence>
<evidence type="ECO:0000256" key="12">
    <source>
        <dbReference type="ARBA" id="ARBA00023027"/>
    </source>
</evidence>
<comment type="subcellular location">
    <subcellularLocation>
        <location evidence="2">Mitochondrion</location>
    </subcellularLocation>
</comment>
<dbReference type="Gene3D" id="3.40.50.620">
    <property type="entry name" value="HUPs"/>
    <property type="match status" value="1"/>
</dbReference>
<dbReference type="GO" id="GO:0005524">
    <property type="term" value="F:ATP binding"/>
    <property type="evidence" value="ECO:0007669"/>
    <property type="project" value="UniProtKB-KW"/>
</dbReference>
<keyword evidence="20" id="KW-1185">Reference proteome</keyword>
<comment type="catalytic activity">
    <reaction evidence="14 17">
        <text>nicotinate beta-D-ribonucleotide + ATP + H(+) = deamido-NAD(+) + diphosphate</text>
        <dbReference type="Rhea" id="RHEA:22860"/>
        <dbReference type="ChEBI" id="CHEBI:15378"/>
        <dbReference type="ChEBI" id="CHEBI:30616"/>
        <dbReference type="ChEBI" id="CHEBI:33019"/>
        <dbReference type="ChEBI" id="CHEBI:57502"/>
        <dbReference type="ChEBI" id="CHEBI:58437"/>
        <dbReference type="EC" id="2.7.7.18"/>
    </reaction>
</comment>
<keyword evidence="11 17" id="KW-0067">ATP-binding</keyword>
<dbReference type="OrthoDB" id="422187at2759"/>
<dbReference type="GeneID" id="27684904"/>
<keyword evidence="10 17" id="KW-0547">Nucleotide-binding</keyword>
<sequence length="266" mass="30408">MSSISTHATSLAAVAAARETPHSTYPDDYVFPKDKLKRGMELCPGVIPLVIVACGSYSPVTNLHLRMFEMARDYINDHPQFCLLGGYFSPVSDAYNKPGLAAWNHRVRMCELAVADSDWLMVDPWESRQPEYQRTAWVLDHFDRMLNGQSTFTERSHPRIHIMLLAGGDLIQSFAVPNLWKESDLDHIIGDFGCLIIERSGADLTEFMLQSDVLYRHRKNIHLIQQHINNDISSTKIRLFVKRRLSIKYLLPDSVVKYIGEQGLYQ</sequence>
<dbReference type="UniPathway" id="UPA00253">
    <property type="reaction ID" value="UER00332"/>
</dbReference>
<evidence type="ECO:0000256" key="6">
    <source>
        <dbReference type="ARBA" id="ARBA00011881"/>
    </source>
</evidence>
<dbReference type="Proteomes" id="UP000053201">
    <property type="component" value="Unassembled WGS sequence"/>
</dbReference>
<evidence type="ECO:0000256" key="15">
    <source>
        <dbReference type="ARBA" id="ARBA00049001"/>
    </source>
</evidence>
<comment type="function">
    <text evidence="16">Catalyzes the formation of NAD(+) from nicotinamide mononucleotide (NMN) and ATP. Can also use the deamidated form; nicotinic acid mononucleotide (NaMN) as substrate with the same efficiency. Can use triazofurin monophosphate (TrMP) as substrate. Can also use GTP and ITP as nucleotide donors. Also catalyzes the reverse reaction, i.e. the pyrophosphorolytic cleavage of NAD(+). For the pyrophosphorolytic activity, can use NAD(+), NADH, NaAD, nicotinic acid adenine dinucleotide phosphate (NHD), nicotinamide guanine dinucleotide (NGD) as substrates. Fails to cleave phosphorylated dinucleotides NADP(+), NADPH and NaADP(+). Protects against axonal degeneration following injury. May be involved in the maintenance of axonal integrity. Also functions as a stress-response chaperone protein that prevents toxic aggregation of proteins; this function may be independent of its NAD(+) synthesis activity.</text>
</comment>
<evidence type="ECO:0000313" key="19">
    <source>
        <dbReference type="EMBL" id="KND03767.1"/>
    </source>
</evidence>
<protein>
    <recommendedName>
        <fullName evidence="17">Nicotinamide-nucleotide adenylyltransferase</fullName>
        <ecNumber evidence="17">2.7.7.1</ecNumber>
        <ecNumber evidence="17">2.7.7.18</ecNumber>
    </recommendedName>
</protein>
<evidence type="ECO:0000256" key="11">
    <source>
        <dbReference type="ARBA" id="ARBA00022840"/>
    </source>
</evidence>
<dbReference type="PANTHER" id="PTHR12039:SF0">
    <property type="entry name" value="NICOTINAMIDE-NUCLEOTIDE ADENYLYLTRANSFERASE"/>
    <property type="match status" value="1"/>
</dbReference>
<dbReference type="PANTHER" id="PTHR12039">
    <property type="entry name" value="NICOTINAMIDE MONONUCLEOTIDE ADENYLYLTRANSFERASE"/>
    <property type="match status" value="1"/>
</dbReference>
<evidence type="ECO:0000256" key="10">
    <source>
        <dbReference type="ARBA" id="ARBA00022741"/>
    </source>
</evidence>
<evidence type="ECO:0000256" key="13">
    <source>
        <dbReference type="ARBA" id="ARBA00023128"/>
    </source>
</evidence>
<reference evidence="19 20" key="1">
    <citation type="submission" date="2009-08" db="EMBL/GenBank/DDBJ databases">
        <title>The Genome Sequence of Spizellomyces punctatus strain DAOM BR117.</title>
        <authorList>
            <consortium name="The Broad Institute Genome Sequencing Platform"/>
            <person name="Russ C."/>
            <person name="Cuomo C."/>
            <person name="Shea T."/>
            <person name="Young S.K."/>
            <person name="Zeng Q."/>
            <person name="Koehrsen M."/>
            <person name="Haas B."/>
            <person name="Borodovsky M."/>
            <person name="Guigo R."/>
            <person name="Alvarado L."/>
            <person name="Berlin A."/>
            <person name="Bochicchio J."/>
            <person name="Borenstein D."/>
            <person name="Chapman S."/>
            <person name="Chen Z."/>
            <person name="Engels R."/>
            <person name="Freedman E."/>
            <person name="Gellesch M."/>
            <person name="Goldberg J."/>
            <person name="Griggs A."/>
            <person name="Gujja S."/>
            <person name="Heiman D."/>
            <person name="Hepburn T."/>
            <person name="Howarth C."/>
            <person name="Jen D."/>
            <person name="Larson L."/>
            <person name="Lewis B."/>
            <person name="Mehta T."/>
            <person name="Park D."/>
            <person name="Pearson M."/>
            <person name="Roberts A."/>
            <person name="Saif S."/>
            <person name="Shenoy N."/>
            <person name="Sisk P."/>
            <person name="Stolte C."/>
            <person name="Sykes S."/>
            <person name="Thomson T."/>
            <person name="Walk T."/>
            <person name="White J."/>
            <person name="Yandava C."/>
            <person name="Burger G."/>
            <person name="Gray M.W."/>
            <person name="Holland P.W.H."/>
            <person name="King N."/>
            <person name="Lang F.B.F."/>
            <person name="Roger A.J."/>
            <person name="Ruiz-Trillo I."/>
            <person name="Lander E."/>
            <person name="Nusbaum C."/>
        </authorList>
    </citation>
    <scope>NUCLEOTIDE SEQUENCE [LARGE SCALE GENOMIC DNA]</scope>
    <source>
        <strain evidence="19 20">DAOM BR117</strain>
    </source>
</reference>
<dbReference type="AlphaFoldDB" id="A0A0L0HRR2"/>
<comment type="similarity">
    <text evidence="5 17">Belongs to the eukaryotic NMN adenylyltransferase family.</text>
</comment>
<dbReference type="InterPro" id="IPR014729">
    <property type="entry name" value="Rossmann-like_a/b/a_fold"/>
</dbReference>
<dbReference type="InterPro" id="IPR045094">
    <property type="entry name" value="NMNAT_euk"/>
</dbReference>
<dbReference type="InterPro" id="IPR005248">
    <property type="entry name" value="NadD/NMNAT"/>
</dbReference>
<keyword evidence="9 17" id="KW-0548">Nucleotidyltransferase</keyword>
<dbReference type="STRING" id="645134.A0A0L0HRR2"/>
<organism evidence="19 20">
    <name type="scientific">Spizellomyces punctatus (strain DAOM BR117)</name>
    <dbReference type="NCBI Taxonomy" id="645134"/>
    <lineage>
        <taxon>Eukaryota</taxon>
        <taxon>Fungi</taxon>
        <taxon>Fungi incertae sedis</taxon>
        <taxon>Chytridiomycota</taxon>
        <taxon>Chytridiomycota incertae sedis</taxon>
        <taxon>Chytridiomycetes</taxon>
        <taxon>Spizellomycetales</taxon>
        <taxon>Spizellomycetaceae</taxon>
        <taxon>Spizellomyces</taxon>
    </lineage>
</organism>
<dbReference type="GO" id="GO:0000309">
    <property type="term" value="F:nicotinamide-nucleotide adenylyltransferase activity"/>
    <property type="evidence" value="ECO:0007669"/>
    <property type="project" value="UniProtKB-EC"/>
</dbReference>
<comment type="pathway">
    <text evidence="4">Cofactor biosynthesis; NAD(+) biosynthesis; deamido-NAD(+) from nicotinate D-ribonucleotide: step 1/1.</text>
</comment>
<evidence type="ECO:0000256" key="5">
    <source>
        <dbReference type="ARBA" id="ARBA00007064"/>
    </source>
</evidence>
<dbReference type="FunFam" id="3.40.50.620:FF:000221">
    <property type="entry name" value="Nicotinamide/nicotinic acid mononucleotide adenylyltransferase 3"/>
    <property type="match status" value="1"/>
</dbReference>
<dbReference type="GO" id="GO:0005759">
    <property type="term" value="C:mitochondrial matrix"/>
    <property type="evidence" value="ECO:0007669"/>
    <property type="project" value="UniProtKB-ARBA"/>
</dbReference>
<dbReference type="EC" id="2.7.7.18" evidence="17"/>
<evidence type="ECO:0000256" key="16">
    <source>
        <dbReference type="ARBA" id="ARBA00093425"/>
    </source>
</evidence>
<evidence type="ECO:0000313" key="20">
    <source>
        <dbReference type="Proteomes" id="UP000053201"/>
    </source>
</evidence>
<evidence type="ECO:0000256" key="7">
    <source>
        <dbReference type="ARBA" id="ARBA00022642"/>
    </source>
</evidence>
<dbReference type="InterPro" id="IPR004821">
    <property type="entry name" value="Cyt_trans-like"/>
</dbReference>
<evidence type="ECO:0000256" key="9">
    <source>
        <dbReference type="ARBA" id="ARBA00022695"/>
    </source>
</evidence>
<dbReference type="FunCoup" id="A0A0L0HRR2">
    <property type="interactions" value="152"/>
</dbReference>
<dbReference type="InParanoid" id="A0A0L0HRR2"/>
<comment type="catalytic activity">
    <reaction evidence="15 17">
        <text>beta-nicotinamide D-ribonucleotide + ATP + H(+) = diphosphate + NAD(+)</text>
        <dbReference type="Rhea" id="RHEA:21360"/>
        <dbReference type="ChEBI" id="CHEBI:14649"/>
        <dbReference type="ChEBI" id="CHEBI:15378"/>
        <dbReference type="ChEBI" id="CHEBI:30616"/>
        <dbReference type="ChEBI" id="CHEBI:33019"/>
        <dbReference type="ChEBI" id="CHEBI:57540"/>
        <dbReference type="EC" id="2.7.7.1"/>
    </reaction>
</comment>
<dbReference type="GO" id="GO:0009435">
    <property type="term" value="P:NAD+ biosynthetic process"/>
    <property type="evidence" value="ECO:0007669"/>
    <property type="project" value="UniProtKB-UniPathway"/>
</dbReference>
<dbReference type="EMBL" id="KQ257451">
    <property type="protein sequence ID" value="KND03767.1"/>
    <property type="molecule type" value="Genomic_DNA"/>
</dbReference>
<feature type="domain" description="Cytidyltransferase-like" evidence="18">
    <location>
        <begin position="52"/>
        <end position="238"/>
    </location>
</feature>
<dbReference type="VEuPathDB" id="FungiDB:SPPG_01224"/>
<keyword evidence="13" id="KW-0496">Mitochondrion</keyword>
<keyword evidence="8 17" id="KW-0808">Transferase</keyword>
<evidence type="ECO:0000256" key="4">
    <source>
        <dbReference type="ARBA" id="ARBA00005019"/>
    </source>
</evidence>
<dbReference type="Pfam" id="PF01467">
    <property type="entry name" value="CTP_transf_like"/>
    <property type="match status" value="1"/>
</dbReference>
<keyword evidence="7 17" id="KW-0662">Pyridine nucleotide biosynthesis</keyword>